<dbReference type="PANTHER" id="PTHR31315:SF1">
    <property type="entry name" value="PROTEIN SIP5"/>
    <property type="match status" value="1"/>
</dbReference>
<dbReference type="STRING" id="984487.A0A1E4SPI4"/>
<proteinExistence type="inferred from homology"/>
<feature type="non-terminal residue" evidence="3">
    <location>
        <position position="332"/>
    </location>
</feature>
<evidence type="ECO:0000313" key="4">
    <source>
        <dbReference type="Proteomes" id="UP000094285"/>
    </source>
</evidence>
<dbReference type="GeneID" id="30982771"/>
<keyword evidence="4" id="KW-1185">Reference proteome</keyword>
<dbReference type="OrthoDB" id="21471at2759"/>
<name>A0A1E4SPI4_9ASCO</name>
<dbReference type="PANTHER" id="PTHR31315">
    <property type="entry name" value="PROTEIN SIP5"/>
    <property type="match status" value="1"/>
</dbReference>
<feature type="non-terminal residue" evidence="3">
    <location>
        <position position="1"/>
    </location>
</feature>
<dbReference type="InterPro" id="IPR039301">
    <property type="entry name" value="Sip5/DA2"/>
</dbReference>
<dbReference type="Proteomes" id="UP000094285">
    <property type="component" value="Unassembled WGS sequence"/>
</dbReference>
<comment type="similarity">
    <text evidence="1">Belongs to the SIP5 family.</text>
</comment>
<protein>
    <recommendedName>
        <fullName evidence="5">Protein SIP5</fullName>
    </recommendedName>
</protein>
<reference evidence="4" key="1">
    <citation type="submission" date="2016-05" db="EMBL/GenBank/DDBJ databases">
        <title>Comparative genomics of biotechnologically important yeasts.</title>
        <authorList>
            <consortium name="DOE Joint Genome Institute"/>
            <person name="Riley R."/>
            <person name="Haridas S."/>
            <person name="Wolfe K.H."/>
            <person name="Lopes M.R."/>
            <person name="Hittinger C.T."/>
            <person name="Goker M."/>
            <person name="Salamov A."/>
            <person name="Wisecaver J."/>
            <person name="Long T.M."/>
            <person name="Aerts A.L."/>
            <person name="Barry K."/>
            <person name="Choi C."/>
            <person name="Clum A."/>
            <person name="Coughlan A.Y."/>
            <person name="Deshpande S."/>
            <person name="Douglass A.P."/>
            <person name="Hanson S.J."/>
            <person name="Klenk H.-P."/>
            <person name="Labutti K."/>
            <person name="Lapidus A."/>
            <person name="Lindquist E."/>
            <person name="Lipzen A."/>
            <person name="Meier-Kolthoff J.P."/>
            <person name="Ohm R.A."/>
            <person name="Otillar R.P."/>
            <person name="Pangilinan J."/>
            <person name="Peng Y."/>
            <person name="Rokas A."/>
            <person name="Rosa C.A."/>
            <person name="Scheuner C."/>
            <person name="Sibirny A.A."/>
            <person name="Slot J.C."/>
            <person name="Stielow J.B."/>
            <person name="Sun H."/>
            <person name="Kurtzman C.P."/>
            <person name="Blackwell M."/>
            <person name="Grigoriev I.V."/>
            <person name="Jeffries T.W."/>
        </authorList>
    </citation>
    <scope>NUCLEOTIDE SEQUENCE [LARGE SCALE GENOMIC DNA]</scope>
    <source>
        <strain evidence="4">NRRL Y-17324</strain>
    </source>
</reference>
<evidence type="ECO:0000256" key="1">
    <source>
        <dbReference type="ARBA" id="ARBA00010402"/>
    </source>
</evidence>
<accession>A0A1E4SPI4</accession>
<feature type="region of interest" description="Disordered" evidence="2">
    <location>
        <begin position="275"/>
        <end position="303"/>
    </location>
</feature>
<evidence type="ECO:0000256" key="2">
    <source>
        <dbReference type="SAM" id="MobiDB-lite"/>
    </source>
</evidence>
<evidence type="ECO:0008006" key="5">
    <source>
        <dbReference type="Google" id="ProtNLM"/>
    </source>
</evidence>
<gene>
    <name evidence="3" type="ORF">CANTADRAFT_35366</name>
</gene>
<organism evidence="3 4">
    <name type="scientific">Suhomyces tanzawaensis NRRL Y-17324</name>
    <dbReference type="NCBI Taxonomy" id="984487"/>
    <lineage>
        <taxon>Eukaryota</taxon>
        <taxon>Fungi</taxon>
        <taxon>Dikarya</taxon>
        <taxon>Ascomycota</taxon>
        <taxon>Saccharomycotina</taxon>
        <taxon>Pichiomycetes</taxon>
        <taxon>Debaryomycetaceae</taxon>
        <taxon>Suhomyces</taxon>
    </lineage>
</organism>
<dbReference type="GO" id="GO:0005737">
    <property type="term" value="C:cytoplasm"/>
    <property type="evidence" value="ECO:0007669"/>
    <property type="project" value="TreeGrafter"/>
</dbReference>
<dbReference type="CDD" id="cd24139">
    <property type="entry name" value="SIP5-like"/>
    <property type="match status" value="1"/>
</dbReference>
<sequence length="332" mass="37213">LPLHSIETAFSDQEEEDDIDNHKIHKSANYYRRQEQKLNLKALIERVKNIQKDEENRFFEQKLLAKAPAEEMSRVSPELPSKSLLLRLYRDATECPICFLYYPRNLNVSRCCVQPICTECFVQIKRLDPHSPHDDPSNQQGSEALPHTLISEAASCPYCALPDFGVTYDAPIDINTGIGGSMKAGQFTGPIESIPEDSEAVISSSPGSNEFAVQEMVAVKKPVSAGKRRKSLAADAAGVITIDIIRPDWEQKLTSARNKLARKAATASAIHASNLLIQGDEEPRQGRRRATTNGSSSHLRSAEERMIEEALRLSLLDEEERQRKAEFEERKK</sequence>
<dbReference type="EMBL" id="KV453909">
    <property type="protein sequence ID" value="ODV81398.1"/>
    <property type="molecule type" value="Genomic_DNA"/>
</dbReference>
<dbReference type="AlphaFoldDB" id="A0A1E4SPI4"/>
<dbReference type="RefSeq" id="XP_020066520.1">
    <property type="nucleotide sequence ID" value="XM_020208634.1"/>
</dbReference>
<evidence type="ECO:0000313" key="3">
    <source>
        <dbReference type="EMBL" id="ODV81398.1"/>
    </source>
</evidence>